<accession>A0A0A9FND9</accession>
<reference evidence="2" key="2">
    <citation type="journal article" date="2015" name="Data Brief">
        <title>Shoot transcriptome of the giant reed, Arundo donax.</title>
        <authorList>
            <person name="Barrero R.A."/>
            <person name="Guerrero F.D."/>
            <person name="Moolhuijzen P."/>
            <person name="Goolsby J.A."/>
            <person name="Tidwell J."/>
            <person name="Bellgard S.E."/>
            <person name="Bellgard M.I."/>
        </authorList>
    </citation>
    <scope>NUCLEOTIDE SEQUENCE</scope>
    <source>
        <tissue evidence="2">Shoot tissue taken approximately 20 cm above the soil surface</tissue>
    </source>
</reference>
<feature type="compositionally biased region" description="Basic and acidic residues" evidence="1">
    <location>
        <begin position="139"/>
        <end position="153"/>
    </location>
</feature>
<proteinExistence type="predicted"/>
<dbReference type="EMBL" id="GBRH01186095">
    <property type="protein sequence ID" value="JAE11801.1"/>
    <property type="molecule type" value="Transcribed_RNA"/>
</dbReference>
<dbReference type="PANTHER" id="PTHR46548">
    <property type="entry name" value="BAH AND TFIIS DOMAIN-CONTAINING PROTEIN-RELATED"/>
    <property type="match status" value="1"/>
</dbReference>
<organism evidence="2">
    <name type="scientific">Arundo donax</name>
    <name type="common">Giant reed</name>
    <name type="synonym">Donax arundinaceus</name>
    <dbReference type="NCBI Taxonomy" id="35708"/>
    <lineage>
        <taxon>Eukaryota</taxon>
        <taxon>Viridiplantae</taxon>
        <taxon>Streptophyta</taxon>
        <taxon>Embryophyta</taxon>
        <taxon>Tracheophyta</taxon>
        <taxon>Spermatophyta</taxon>
        <taxon>Magnoliopsida</taxon>
        <taxon>Liliopsida</taxon>
        <taxon>Poales</taxon>
        <taxon>Poaceae</taxon>
        <taxon>PACMAD clade</taxon>
        <taxon>Arundinoideae</taxon>
        <taxon>Arundineae</taxon>
        <taxon>Arundo</taxon>
    </lineage>
</organism>
<feature type="region of interest" description="Disordered" evidence="1">
    <location>
        <begin position="138"/>
        <end position="160"/>
    </location>
</feature>
<evidence type="ECO:0000313" key="2">
    <source>
        <dbReference type="EMBL" id="JAE11801.1"/>
    </source>
</evidence>
<sequence length="160" mass="17632">MVFHPPAYQYAGFPFTPNVHLQAPGFSIRSTSFVNSAPEGVSYFPTITPSLVGPTGVLPGQHVRPYAINLPESSSGGGHDNNRKWPRQGLDLNSGPGIIDVEGKDERMPLPVRQTLITPPHALVEDPARMYQMPGVGIKRKEPEGSWDAERSQYKQLSWQ</sequence>
<name>A0A0A9FND9_ARUDO</name>
<dbReference type="AlphaFoldDB" id="A0A0A9FND9"/>
<reference evidence="2" key="1">
    <citation type="submission" date="2014-09" db="EMBL/GenBank/DDBJ databases">
        <authorList>
            <person name="Magalhaes I.L.F."/>
            <person name="Oliveira U."/>
            <person name="Santos F.R."/>
            <person name="Vidigal T.H.D.A."/>
            <person name="Brescovit A.D."/>
            <person name="Santos A.J."/>
        </authorList>
    </citation>
    <scope>NUCLEOTIDE SEQUENCE</scope>
    <source>
        <tissue evidence="2">Shoot tissue taken approximately 20 cm above the soil surface</tissue>
    </source>
</reference>
<feature type="region of interest" description="Disordered" evidence="1">
    <location>
        <begin position="72"/>
        <end position="94"/>
    </location>
</feature>
<protein>
    <submittedName>
        <fullName evidence="2">Uncharacterized protein</fullName>
    </submittedName>
</protein>
<dbReference type="PANTHER" id="PTHR46548:SF1">
    <property type="entry name" value="BAH AND TFIIS DOMAIN-CONTAINING PROTEIN-RELATED"/>
    <property type="match status" value="1"/>
</dbReference>
<evidence type="ECO:0000256" key="1">
    <source>
        <dbReference type="SAM" id="MobiDB-lite"/>
    </source>
</evidence>